<dbReference type="PROSITE" id="PS50181">
    <property type="entry name" value="FBOX"/>
    <property type="match status" value="1"/>
</dbReference>
<feature type="region of interest" description="Disordered" evidence="1">
    <location>
        <begin position="1"/>
        <end position="21"/>
    </location>
</feature>
<evidence type="ECO:0000256" key="1">
    <source>
        <dbReference type="SAM" id="MobiDB-lite"/>
    </source>
</evidence>
<evidence type="ECO:0000259" key="2">
    <source>
        <dbReference type="PROSITE" id="PS50181"/>
    </source>
</evidence>
<proteinExistence type="predicted"/>
<keyword evidence="4" id="KW-1185">Reference proteome</keyword>
<dbReference type="EMBL" id="RWGY01000039">
    <property type="protein sequence ID" value="TVU08970.1"/>
    <property type="molecule type" value="Genomic_DNA"/>
</dbReference>
<sequence>MEKDGAAAKCSKHSSGNDDVAGEDRLSALPDDVLVLILLHLNTKKAIQTSILSRRWRHVWTLLTEIKFCFNSTSPPEPYRFRDTLAIGEAPLHNLFVEYKDADPESLTVWLPAVARRVSGFLTLRNYTIMMDANGEEVAAQGGAVKLPCFEKATIIFLCLGLLSLAMPPIGVFARVTHLTLHGVWFHGPCELGDAVSSPRCPCLKRLEISDARGLDSLTVDSNSLLELALDKLVGLRQLTVVAPALTELTVGRCFAYTRSSERVANISAPQLQSLKWGDTRSCLGLLKRFKVIESLTITLLYIPEIEDYDYLMDEMTELPDITYLDLIVIANGHAFGASSFHVLRNLI</sequence>
<reference evidence="3 4" key="1">
    <citation type="journal article" date="2019" name="Sci. Rep.">
        <title>A high-quality genome of Eragrostis curvula grass provides insights into Poaceae evolution and supports new strategies to enhance forage quality.</title>
        <authorList>
            <person name="Carballo J."/>
            <person name="Santos B.A.C.M."/>
            <person name="Zappacosta D."/>
            <person name="Garbus I."/>
            <person name="Selva J.P."/>
            <person name="Gallo C.A."/>
            <person name="Diaz A."/>
            <person name="Albertini E."/>
            <person name="Caccamo M."/>
            <person name="Echenique V."/>
        </authorList>
    </citation>
    <scope>NUCLEOTIDE SEQUENCE [LARGE SCALE GENOMIC DNA]</scope>
    <source>
        <strain evidence="4">cv. Victoria</strain>
        <tissue evidence="3">Leaf</tissue>
    </source>
</reference>
<accession>A0A5J9TC43</accession>
<name>A0A5J9TC43_9POAL</name>
<organism evidence="3 4">
    <name type="scientific">Eragrostis curvula</name>
    <name type="common">weeping love grass</name>
    <dbReference type="NCBI Taxonomy" id="38414"/>
    <lineage>
        <taxon>Eukaryota</taxon>
        <taxon>Viridiplantae</taxon>
        <taxon>Streptophyta</taxon>
        <taxon>Embryophyta</taxon>
        <taxon>Tracheophyta</taxon>
        <taxon>Spermatophyta</taxon>
        <taxon>Magnoliopsida</taxon>
        <taxon>Liliopsida</taxon>
        <taxon>Poales</taxon>
        <taxon>Poaceae</taxon>
        <taxon>PACMAD clade</taxon>
        <taxon>Chloridoideae</taxon>
        <taxon>Eragrostideae</taxon>
        <taxon>Eragrostidinae</taxon>
        <taxon>Eragrostis</taxon>
    </lineage>
</organism>
<feature type="domain" description="F-box" evidence="2">
    <location>
        <begin position="23"/>
        <end position="73"/>
    </location>
</feature>
<evidence type="ECO:0000313" key="4">
    <source>
        <dbReference type="Proteomes" id="UP000324897"/>
    </source>
</evidence>
<dbReference type="AlphaFoldDB" id="A0A5J9TC43"/>
<feature type="non-terminal residue" evidence="3">
    <location>
        <position position="1"/>
    </location>
</feature>
<dbReference type="Proteomes" id="UP000324897">
    <property type="component" value="Chromosome 3"/>
</dbReference>
<dbReference type="InterPro" id="IPR036047">
    <property type="entry name" value="F-box-like_dom_sf"/>
</dbReference>
<dbReference type="InterPro" id="IPR053781">
    <property type="entry name" value="F-box_AtFBL13-like"/>
</dbReference>
<feature type="non-terminal residue" evidence="3">
    <location>
        <position position="348"/>
    </location>
</feature>
<gene>
    <name evidence="3" type="ORF">EJB05_42399</name>
</gene>
<dbReference type="SUPFAM" id="SSF81383">
    <property type="entry name" value="F-box domain"/>
    <property type="match status" value="1"/>
</dbReference>
<dbReference type="Pfam" id="PF00646">
    <property type="entry name" value="F-box"/>
    <property type="match status" value="1"/>
</dbReference>
<comment type="caution">
    <text evidence="3">The sequence shown here is derived from an EMBL/GenBank/DDBJ whole genome shotgun (WGS) entry which is preliminary data.</text>
</comment>
<dbReference type="CDD" id="cd22160">
    <property type="entry name" value="F-box_AtFBL13-like"/>
    <property type="match status" value="1"/>
</dbReference>
<dbReference type="OrthoDB" id="693760at2759"/>
<evidence type="ECO:0000313" key="3">
    <source>
        <dbReference type="EMBL" id="TVU08970.1"/>
    </source>
</evidence>
<dbReference type="SUPFAM" id="SSF52047">
    <property type="entry name" value="RNI-like"/>
    <property type="match status" value="1"/>
</dbReference>
<dbReference type="PANTHER" id="PTHR34709">
    <property type="entry name" value="OS10G0396666 PROTEIN"/>
    <property type="match status" value="1"/>
</dbReference>
<dbReference type="PANTHER" id="PTHR34709:SF61">
    <property type="entry name" value="OS07G0229100 PROTEIN"/>
    <property type="match status" value="1"/>
</dbReference>
<dbReference type="InterPro" id="IPR055312">
    <property type="entry name" value="FBL15-like"/>
</dbReference>
<dbReference type="InterPro" id="IPR001810">
    <property type="entry name" value="F-box_dom"/>
</dbReference>
<dbReference type="Gramene" id="TVU08970">
    <property type="protein sequence ID" value="TVU08970"/>
    <property type="gene ID" value="EJB05_42399"/>
</dbReference>
<protein>
    <recommendedName>
        <fullName evidence="2">F-box domain-containing protein</fullName>
    </recommendedName>
</protein>
<dbReference type="Gene3D" id="1.20.1280.50">
    <property type="match status" value="1"/>
</dbReference>